<dbReference type="EMBL" id="KU867307">
    <property type="protein sequence ID" value="ANA49452.1"/>
    <property type="molecule type" value="Genomic_DNA"/>
</dbReference>
<organism evidence="1 2">
    <name type="scientific">Salmonella phage vB_SnwM_CGG4-1</name>
    <dbReference type="NCBI Taxonomy" id="1815631"/>
    <lineage>
        <taxon>Viruses</taxon>
        <taxon>Duplodnaviria</taxon>
        <taxon>Heunggongvirae</taxon>
        <taxon>Uroviricota</taxon>
        <taxon>Caudoviricetes</taxon>
        <taxon>Pantevenvirales</taxon>
        <taxon>Straboviridae</taxon>
        <taxon>Tevenvirinae</taxon>
        <taxon>Gelderlandvirus</taxon>
        <taxon>Gelderlandvirus cgg41</taxon>
    </lineage>
</organism>
<evidence type="ECO:0000313" key="1">
    <source>
        <dbReference type="EMBL" id="ANA49452.1"/>
    </source>
</evidence>
<reference evidence="2" key="1">
    <citation type="submission" date="2016-03" db="EMBL/GenBank/DDBJ databases">
        <authorList>
            <person name="Cucic S."/>
            <person name="Anany H."/>
            <person name="Brovko L."/>
            <person name="Kropinski A.M."/>
            <person name="Griffiths M.W."/>
        </authorList>
    </citation>
    <scope>NUCLEOTIDE SEQUENCE [LARGE SCALE GENOMIC DNA]</scope>
</reference>
<keyword evidence="2" id="KW-1185">Reference proteome</keyword>
<accession>A0A1B0VV43</accession>
<dbReference type="OrthoDB" id="18750at10239"/>
<dbReference type="Pfam" id="PF24205">
    <property type="entry name" value="Antiholin"/>
    <property type="match status" value="1"/>
</dbReference>
<protein>
    <submittedName>
        <fullName evidence="1">RI lysis inhibition regulator</fullName>
    </submittedName>
</protein>
<evidence type="ECO:0000313" key="2">
    <source>
        <dbReference type="Proteomes" id="UP000204511"/>
    </source>
</evidence>
<dbReference type="Proteomes" id="UP000204511">
    <property type="component" value="Genome"/>
</dbReference>
<dbReference type="KEGG" id="vg:29060281"/>
<dbReference type="GeneID" id="29060281"/>
<dbReference type="InterPro" id="IPR034696">
    <property type="entry name" value="RI_T4"/>
</dbReference>
<gene>
    <name evidence="1" type="ORF">CGG41_097</name>
</gene>
<dbReference type="RefSeq" id="YP_009286464.1">
    <property type="nucleotide sequence ID" value="NC_031065.1"/>
</dbReference>
<sequence length="94" mass="10988">MALRALFLSALIWILSIPAQADVFNPKFDEYFEGALKVYTHYKIYNKQESEQFFSFVKSKWDSQSCAESCEAKGAEVAKQYYTNRLIEKEENEI</sequence>
<proteinExistence type="predicted"/>
<name>A0A1B0VV43_9CAUD</name>